<evidence type="ECO:0000256" key="2">
    <source>
        <dbReference type="ARBA" id="ARBA00012438"/>
    </source>
</evidence>
<dbReference type="PROSITE" id="PS50112">
    <property type="entry name" value="PAS"/>
    <property type="match status" value="3"/>
</dbReference>
<feature type="domain" description="PAC" evidence="12">
    <location>
        <begin position="218"/>
        <end position="270"/>
    </location>
</feature>
<dbReference type="SMART" id="SM00448">
    <property type="entry name" value="REC"/>
    <property type="match status" value="1"/>
</dbReference>
<evidence type="ECO:0000259" key="9">
    <source>
        <dbReference type="PROSITE" id="PS50109"/>
    </source>
</evidence>
<dbReference type="Gene3D" id="1.10.287.130">
    <property type="match status" value="1"/>
</dbReference>
<dbReference type="PROSITE" id="PS50109">
    <property type="entry name" value="HIS_KIN"/>
    <property type="match status" value="1"/>
</dbReference>
<dbReference type="CDD" id="cd00130">
    <property type="entry name" value="PAS"/>
    <property type="match status" value="3"/>
</dbReference>
<evidence type="ECO:0000256" key="6">
    <source>
        <dbReference type="ARBA" id="ARBA00022840"/>
    </source>
</evidence>
<dbReference type="Pfam" id="PF13426">
    <property type="entry name" value="PAS_9"/>
    <property type="match status" value="1"/>
</dbReference>
<feature type="domain" description="PAS" evidence="11">
    <location>
        <begin position="271"/>
        <end position="341"/>
    </location>
</feature>
<evidence type="ECO:0000256" key="1">
    <source>
        <dbReference type="ARBA" id="ARBA00000085"/>
    </source>
</evidence>
<dbReference type="InterPro" id="IPR013656">
    <property type="entry name" value="PAS_4"/>
</dbReference>
<dbReference type="STRING" id="596152.DesU5LDRAFT_0990"/>
<evidence type="ECO:0000313" key="13">
    <source>
        <dbReference type="EMBL" id="EIG52691.1"/>
    </source>
</evidence>
<dbReference type="InterPro" id="IPR011006">
    <property type="entry name" value="CheY-like_superfamily"/>
</dbReference>
<dbReference type="EMBL" id="JH600068">
    <property type="protein sequence ID" value="EIG52691.1"/>
    <property type="molecule type" value="Genomic_DNA"/>
</dbReference>
<feature type="domain" description="Response regulatory" evidence="10">
    <location>
        <begin position="12"/>
        <end position="126"/>
    </location>
</feature>
<dbReference type="GO" id="GO:0004673">
    <property type="term" value="F:protein histidine kinase activity"/>
    <property type="evidence" value="ECO:0007669"/>
    <property type="project" value="UniProtKB-EC"/>
</dbReference>
<feature type="domain" description="Histidine kinase" evidence="9">
    <location>
        <begin position="677"/>
        <end position="788"/>
    </location>
</feature>
<dbReference type="PANTHER" id="PTHR43065:SF46">
    <property type="entry name" value="C4-DICARBOXYLATE TRANSPORT SENSOR PROTEIN DCTB"/>
    <property type="match status" value="1"/>
</dbReference>
<keyword evidence="6" id="KW-0067">ATP-binding</keyword>
<dbReference type="SMART" id="SM00387">
    <property type="entry name" value="HATPase_c"/>
    <property type="match status" value="1"/>
</dbReference>
<dbReference type="PROSITE" id="PS50110">
    <property type="entry name" value="RESPONSE_REGULATORY"/>
    <property type="match status" value="1"/>
</dbReference>
<dbReference type="HOGENOM" id="CLU_000445_114_72_7"/>
<dbReference type="InterPro" id="IPR005467">
    <property type="entry name" value="His_kinase_dom"/>
</dbReference>
<gene>
    <name evidence="13" type="ORF">DesU5LDRAFT_0990</name>
</gene>
<dbReference type="PRINTS" id="PR00344">
    <property type="entry name" value="BCTRLSENSOR"/>
</dbReference>
<keyword evidence="4" id="KW-0547">Nucleotide-binding</keyword>
<dbReference type="SUPFAM" id="SSF52172">
    <property type="entry name" value="CheY-like"/>
    <property type="match status" value="1"/>
</dbReference>
<dbReference type="InterPro" id="IPR000700">
    <property type="entry name" value="PAS-assoc_C"/>
</dbReference>
<feature type="domain" description="PAS" evidence="11">
    <location>
        <begin position="144"/>
        <end position="214"/>
    </location>
</feature>
<dbReference type="Gene3D" id="3.30.450.20">
    <property type="entry name" value="PAS domain"/>
    <property type="match status" value="3"/>
</dbReference>
<keyword evidence="7" id="KW-0902">Two-component regulatory system</keyword>
<dbReference type="SUPFAM" id="SSF55874">
    <property type="entry name" value="ATPase domain of HSP90 chaperone/DNA topoisomerase II/histidine kinase"/>
    <property type="match status" value="1"/>
</dbReference>
<dbReference type="InterPro" id="IPR035965">
    <property type="entry name" value="PAS-like_dom_sf"/>
</dbReference>
<dbReference type="Pfam" id="PF02518">
    <property type="entry name" value="HATPase_c"/>
    <property type="match status" value="1"/>
</dbReference>
<accession>I2PYT5</accession>
<evidence type="ECO:0000259" key="10">
    <source>
        <dbReference type="PROSITE" id="PS50110"/>
    </source>
</evidence>
<evidence type="ECO:0000256" key="8">
    <source>
        <dbReference type="PROSITE-ProRule" id="PRU00169"/>
    </source>
</evidence>
<evidence type="ECO:0000256" key="4">
    <source>
        <dbReference type="ARBA" id="ARBA00022741"/>
    </source>
</evidence>
<dbReference type="Pfam" id="PF08448">
    <property type="entry name" value="PAS_4"/>
    <property type="match status" value="2"/>
</dbReference>
<comment type="caution">
    <text evidence="8">Lacks conserved residue(s) required for the propagation of feature annotation.</text>
</comment>
<dbReference type="Gene3D" id="3.40.50.2300">
    <property type="match status" value="1"/>
</dbReference>
<dbReference type="SMART" id="SM00086">
    <property type="entry name" value="PAC"/>
    <property type="match status" value="3"/>
</dbReference>
<dbReference type="PANTHER" id="PTHR43065">
    <property type="entry name" value="SENSOR HISTIDINE KINASE"/>
    <property type="match status" value="1"/>
</dbReference>
<feature type="domain" description="PAS" evidence="11">
    <location>
        <begin position="397"/>
        <end position="444"/>
    </location>
</feature>
<dbReference type="NCBIfam" id="TIGR00229">
    <property type="entry name" value="sensory_box"/>
    <property type="match status" value="3"/>
</dbReference>
<evidence type="ECO:0000259" key="11">
    <source>
        <dbReference type="PROSITE" id="PS50112"/>
    </source>
</evidence>
<dbReference type="GO" id="GO:0005524">
    <property type="term" value="F:ATP binding"/>
    <property type="evidence" value="ECO:0007669"/>
    <property type="project" value="UniProtKB-KW"/>
</dbReference>
<name>I2PYT5_9BACT</name>
<dbReference type="InterPro" id="IPR036890">
    <property type="entry name" value="HATPase_C_sf"/>
</dbReference>
<keyword evidence="3" id="KW-0808">Transferase</keyword>
<evidence type="ECO:0000259" key="12">
    <source>
        <dbReference type="PROSITE" id="PS50113"/>
    </source>
</evidence>
<dbReference type="GO" id="GO:0000160">
    <property type="term" value="P:phosphorelay signal transduction system"/>
    <property type="evidence" value="ECO:0007669"/>
    <property type="project" value="UniProtKB-KW"/>
</dbReference>
<organism evidence="13">
    <name type="scientific">Desulfovibrio sp. U5L</name>
    <dbReference type="NCBI Taxonomy" id="596152"/>
    <lineage>
        <taxon>Bacteria</taxon>
        <taxon>Pseudomonadati</taxon>
        <taxon>Thermodesulfobacteriota</taxon>
        <taxon>Desulfovibrionia</taxon>
        <taxon>Desulfovibrionales</taxon>
        <taxon>Desulfovibrionaceae</taxon>
        <taxon>Desulfovibrio</taxon>
    </lineage>
</organism>
<dbReference type="InterPro" id="IPR003594">
    <property type="entry name" value="HATPase_dom"/>
</dbReference>
<dbReference type="eggNOG" id="COG4191">
    <property type="taxonomic scope" value="Bacteria"/>
</dbReference>
<keyword evidence="5" id="KW-0418">Kinase</keyword>
<dbReference type="SUPFAM" id="SSF55785">
    <property type="entry name" value="PYP-like sensor domain (PAS domain)"/>
    <property type="match status" value="3"/>
</dbReference>
<dbReference type="EC" id="2.7.13.3" evidence="2"/>
<dbReference type="PROSITE" id="PS50113">
    <property type="entry name" value="PAC"/>
    <property type="match status" value="2"/>
</dbReference>
<feature type="domain" description="PAC" evidence="12">
    <location>
        <begin position="344"/>
        <end position="396"/>
    </location>
</feature>
<dbReference type="OrthoDB" id="9769169at2"/>
<dbReference type="InterPro" id="IPR001789">
    <property type="entry name" value="Sig_transdc_resp-reg_receiver"/>
</dbReference>
<dbReference type="Gene3D" id="3.30.565.10">
    <property type="entry name" value="Histidine kinase-like ATPase, C-terminal domain"/>
    <property type="match status" value="1"/>
</dbReference>
<protein>
    <recommendedName>
        <fullName evidence="2">histidine kinase</fullName>
        <ecNumber evidence="2">2.7.13.3</ecNumber>
    </recommendedName>
</protein>
<evidence type="ECO:0000256" key="3">
    <source>
        <dbReference type="ARBA" id="ARBA00022679"/>
    </source>
</evidence>
<dbReference type="InterPro" id="IPR004358">
    <property type="entry name" value="Sig_transdc_His_kin-like_C"/>
</dbReference>
<sequence length="804" mass="87198">MAGTDTSVERRRILVAEDDLASGDLLRRQLVRLGHQPVGPAPDAASAMDLAVRLAPDIALVGIPFPDVAAGVALGKALAGRGIPVVFVAGSRDREILSALAEAKPYGLLLKPLDPYQLAVSLEGALRLRVEEQLADRCRDLSESERRFRAVFEQAGIGVNRQTPDGRYLEVNERFARMVGRPALELVGAAHADISHPDEREGDRAALAELLAGREDSVVREKRYLRPDGTEVWARINVTAVRDPDGRPECLLAVAEDITDRRRTETELKNQLSFQRSLMDAAVNPIYVQDPAGHYVSLNRAFETFLGVSIQSALGLTAREIFSEEVGEYLAEKDREILEADGVQQFEIALEDASGRERHLVLNRARFDDAEGRPQGIVGVATDVTDSKRVEKDLRDEQEVLRRILTGVRAGIFIIDPKTRIIEDVNPVAEELCGQSREELIGKSCGVIDWSDQGGRRIPACVLAERNLVNEEMRLTRPDGRTVPIIKTVVAAMRRGKLKLFEIVFDVSERKALERQLAVAQKLESVGELAAGIAHEINTPTQYIGDNLHFLSTAFAGLAAALEKTTALAGELARTAGDEGALAAIEAVRREADVDFLLDEAPRALEQSVEGVARVTVIVSAMKKFSHPGGEDKVAVDINAAVENTVIVAKNEWKYVADMALDLDRTLPPVFCLPGDFNQVLLNILVNAAHAIADKVKGTAEKGVITIRTEADGEFLKLTLADTGAGIPEENRRKIFDPFFTTKEVGKGTGQGLAITHNIVVAKHGGSIDFDSEPGRGTTFVVRVPFGGGEGDGTADVAAGEEPL</sequence>
<dbReference type="InterPro" id="IPR001610">
    <property type="entry name" value="PAC"/>
</dbReference>
<dbReference type="SMART" id="SM00091">
    <property type="entry name" value="PAS"/>
    <property type="match status" value="3"/>
</dbReference>
<evidence type="ECO:0000256" key="5">
    <source>
        <dbReference type="ARBA" id="ARBA00022777"/>
    </source>
</evidence>
<evidence type="ECO:0000256" key="7">
    <source>
        <dbReference type="ARBA" id="ARBA00023012"/>
    </source>
</evidence>
<dbReference type="InterPro" id="IPR000014">
    <property type="entry name" value="PAS"/>
</dbReference>
<reference evidence="13" key="1">
    <citation type="submission" date="2011-11" db="EMBL/GenBank/DDBJ databases">
        <title>Improved High-Quality Draft sequence of Desulfovibrio sp. U5L.</title>
        <authorList>
            <consortium name="US DOE Joint Genome Institute"/>
            <person name="Lucas S."/>
            <person name="Han J."/>
            <person name="Lapidus A."/>
            <person name="Cheng J.-F."/>
            <person name="Goodwin L."/>
            <person name="Pitluck S."/>
            <person name="Peters L."/>
            <person name="Ovchinnikova G."/>
            <person name="Held B."/>
            <person name="Detter J.C."/>
            <person name="Han C."/>
            <person name="Tapia R."/>
            <person name="Land M."/>
            <person name="Hauser L."/>
            <person name="Kyrpides N."/>
            <person name="Ivanova N."/>
            <person name="Pagani I."/>
            <person name="Gabster J."/>
            <person name="Walker C."/>
            <person name="Stolyar S."/>
            <person name="Stahl D."/>
            <person name="Arkin A."/>
            <person name="Dehal P."/>
            <person name="Hazen T."/>
            <person name="Woyke T."/>
        </authorList>
    </citation>
    <scope>NUCLEOTIDE SEQUENCE [LARGE SCALE GENOMIC DNA]</scope>
    <source>
        <strain evidence="13">U5L</strain>
    </source>
</reference>
<dbReference type="AlphaFoldDB" id="I2PYT5"/>
<comment type="catalytic activity">
    <reaction evidence="1">
        <text>ATP + protein L-histidine = ADP + protein N-phospho-L-histidine.</text>
        <dbReference type="EC" id="2.7.13.3"/>
    </reaction>
</comment>
<proteinExistence type="predicted"/>